<dbReference type="PANTHER" id="PTHR22960">
    <property type="entry name" value="MOLYBDOPTERIN COFACTOR SYNTHESIS PROTEIN A"/>
    <property type="match status" value="1"/>
</dbReference>
<keyword evidence="5" id="KW-0411">Iron-sulfur</keyword>
<feature type="non-terminal residue" evidence="9">
    <location>
        <position position="238"/>
    </location>
</feature>
<evidence type="ECO:0000259" key="8">
    <source>
        <dbReference type="PROSITE" id="PS51918"/>
    </source>
</evidence>
<evidence type="ECO:0000256" key="4">
    <source>
        <dbReference type="ARBA" id="ARBA00023004"/>
    </source>
</evidence>
<dbReference type="GO" id="GO:0051539">
    <property type="term" value="F:4 iron, 4 sulfur cluster binding"/>
    <property type="evidence" value="ECO:0007669"/>
    <property type="project" value="UniProtKB-KW"/>
</dbReference>
<protein>
    <recommendedName>
        <fullName evidence="8">Radical SAM core domain-containing protein</fullName>
    </recommendedName>
</protein>
<dbReference type="GO" id="GO:0046872">
    <property type="term" value="F:metal ion binding"/>
    <property type="evidence" value="ECO:0007669"/>
    <property type="project" value="UniProtKB-KW"/>
</dbReference>
<keyword evidence="6" id="KW-0342">GTP-binding</keyword>
<dbReference type="GO" id="GO:0005525">
    <property type="term" value="F:GTP binding"/>
    <property type="evidence" value="ECO:0007669"/>
    <property type="project" value="UniProtKB-KW"/>
</dbReference>
<sequence>MPSEIYGERYNFLPKPEILTFEEIIKLTKVFVGMGVRKVRLTGGEPLIRKNIEELVEGISSIAGVEDLTLTTNGFLLADKAQALKKAGLHRITVSLDTIDPAIFKTMNGRGYGPDKVLEGISAAETVGLTPVKVNAVVQKGVNDGRILELARYFRDTSVILRFIEYMDVGNLNKWNSDDVVLASDIVNLIDQEMPLKPLMSNYGGEVASRYGYKDGTGEIGMISSISQPFCGDCTRAR</sequence>
<evidence type="ECO:0000256" key="6">
    <source>
        <dbReference type="ARBA" id="ARBA00023134"/>
    </source>
</evidence>
<feature type="domain" description="Radical SAM core" evidence="8">
    <location>
        <begin position="1"/>
        <end position="197"/>
    </location>
</feature>
<evidence type="ECO:0000256" key="2">
    <source>
        <dbReference type="ARBA" id="ARBA00022723"/>
    </source>
</evidence>
<gene>
    <name evidence="9" type="ORF">METZ01_LOCUS182008</name>
</gene>
<dbReference type="InterPro" id="IPR007197">
    <property type="entry name" value="rSAM"/>
</dbReference>
<dbReference type="SUPFAM" id="SSF102114">
    <property type="entry name" value="Radical SAM enzymes"/>
    <property type="match status" value="1"/>
</dbReference>
<evidence type="ECO:0000256" key="7">
    <source>
        <dbReference type="ARBA" id="ARBA00023150"/>
    </source>
</evidence>
<dbReference type="Pfam" id="PF06463">
    <property type="entry name" value="Mob_synth_C"/>
    <property type="match status" value="1"/>
</dbReference>
<dbReference type="GO" id="GO:0006777">
    <property type="term" value="P:Mo-molybdopterin cofactor biosynthetic process"/>
    <property type="evidence" value="ECO:0007669"/>
    <property type="project" value="UniProtKB-KW"/>
</dbReference>
<dbReference type="AlphaFoldDB" id="A0A382CTJ8"/>
<dbReference type="InterPro" id="IPR010505">
    <property type="entry name" value="MoaA_twitch"/>
</dbReference>
<evidence type="ECO:0000256" key="3">
    <source>
        <dbReference type="ARBA" id="ARBA00022741"/>
    </source>
</evidence>
<dbReference type="Pfam" id="PF04055">
    <property type="entry name" value="Radical_SAM"/>
    <property type="match status" value="1"/>
</dbReference>
<organism evidence="9">
    <name type="scientific">marine metagenome</name>
    <dbReference type="NCBI Taxonomy" id="408172"/>
    <lineage>
        <taxon>unclassified sequences</taxon>
        <taxon>metagenomes</taxon>
        <taxon>ecological metagenomes</taxon>
    </lineage>
</organism>
<name>A0A382CTJ8_9ZZZZ</name>
<proteinExistence type="predicted"/>
<evidence type="ECO:0000256" key="1">
    <source>
        <dbReference type="ARBA" id="ARBA00022691"/>
    </source>
</evidence>
<dbReference type="PROSITE" id="PS51918">
    <property type="entry name" value="RADICAL_SAM"/>
    <property type="match status" value="1"/>
</dbReference>
<dbReference type="InterPro" id="IPR013785">
    <property type="entry name" value="Aldolase_TIM"/>
</dbReference>
<reference evidence="9" key="1">
    <citation type="submission" date="2018-05" db="EMBL/GenBank/DDBJ databases">
        <authorList>
            <person name="Lanie J.A."/>
            <person name="Ng W.-L."/>
            <person name="Kazmierczak K.M."/>
            <person name="Andrzejewski T.M."/>
            <person name="Davidsen T.M."/>
            <person name="Wayne K.J."/>
            <person name="Tettelin H."/>
            <person name="Glass J.I."/>
            <person name="Rusch D."/>
            <person name="Podicherti R."/>
            <person name="Tsui H.-C.T."/>
            <person name="Winkler M.E."/>
        </authorList>
    </citation>
    <scope>NUCLEOTIDE SEQUENCE</scope>
</reference>
<dbReference type="InterPro" id="IPR058240">
    <property type="entry name" value="rSAM_sf"/>
</dbReference>
<keyword evidence="3" id="KW-0547">Nucleotide-binding</keyword>
<dbReference type="EMBL" id="UINC01035946">
    <property type="protein sequence ID" value="SVB29154.1"/>
    <property type="molecule type" value="Genomic_DNA"/>
</dbReference>
<dbReference type="GO" id="GO:0061798">
    <property type="term" value="F:GTP 3',8'-cyclase activity"/>
    <property type="evidence" value="ECO:0007669"/>
    <property type="project" value="TreeGrafter"/>
</dbReference>
<keyword evidence="7" id="KW-0501">Molybdenum cofactor biosynthesis</keyword>
<keyword evidence="2" id="KW-0479">Metal-binding</keyword>
<keyword evidence="4" id="KW-0408">Iron</keyword>
<dbReference type="CDD" id="cd01335">
    <property type="entry name" value="Radical_SAM"/>
    <property type="match status" value="1"/>
</dbReference>
<evidence type="ECO:0000313" key="9">
    <source>
        <dbReference type="EMBL" id="SVB29154.1"/>
    </source>
</evidence>
<dbReference type="GO" id="GO:0061799">
    <property type="term" value="F:cyclic pyranopterin monophosphate synthase activity"/>
    <property type="evidence" value="ECO:0007669"/>
    <property type="project" value="TreeGrafter"/>
</dbReference>
<keyword evidence="1" id="KW-0949">S-adenosyl-L-methionine</keyword>
<dbReference type="PANTHER" id="PTHR22960:SF0">
    <property type="entry name" value="MOLYBDENUM COFACTOR BIOSYNTHESIS PROTEIN 1"/>
    <property type="match status" value="1"/>
</dbReference>
<evidence type="ECO:0000256" key="5">
    <source>
        <dbReference type="ARBA" id="ARBA00023014"/>
    </source>
</evidence>
<accession>A0A382CTJ8</accession>
<dbReference type="Gene3D" id="3.20.20.70">
    <property type="entry name" value="Aldolase class I"/>
    <property type="match status" value="1"/>
</dbReference>
<dbReference type="InterPro" id="IPR050105">
    <property type="entry name" value="MoCo_biosynth_MoaA/MoaC"/>
</dbReference>